<organism evidence="3 4">
    <name type="scientific">Marssonina brunnea f. sp. multigermtubi (strain MB_m1)</name>
    <name type="common">Marssonina leaf spot fungus</name>
    <dbReference type="NCBI Taxonomy" id="1072389"/>
    <lineage>
        <taxon>Eukaryota</taxon>
        <taxon>Fungi</taxon>
        <taxon>Dikarya</taxon>
        <taxon>Ascomycota</taxon>
        <taxon>Pezizomycotina</taxon>
        <taxon>Leotiomycetes</taxon>
        <taxon>Helotiales</taxon>
        <taxon>Drepanopezizaceae</taxon>
        <taxon>Drepanopeziza</taxon>
    </lineage>
</organism>
<keyword evidence="4" id="KW-1185">Reference proteome</keyword>
<dbReference type="PANTHER" id="PTHR38695">
    <property type="entry name" value="AMINO ACID PERMEASE_ SLC12A DOMAIN-CONTAINING PROTEIN"/>
    <property type="match status" value="1"/>
</dbReference>
<dbReference type="GeneID" id="18759078"/>
<sequence>MTNLSLLDPKVLSFIRSPRAIAIPLVGAFVTASIWSIKDYRAFLALGRGGIPYNFFGWALLTIFVRPFALREEEATRMDEYPREGAHASIEALQPRKGERAVLKGIAPHRQLTQNAPEAMKKLLHEVFDEMVSKHPLLLKKKRSLYERHHDAIFLRPSLLQDANSSGIPDAARISRGEIGHVHEDGSMHLYFSPADTRLVVERGWAERHRLARTRPLLGRWNLFGVTSTYVMVYGPRDEDELAIVRVLLESSVRFMSGREEEL</sequence>
<protein>
    <recommendedName>
        <fullName evidence="2">Luciferase domain-containing protein</fullName>
    </recommendedName>
</protein>
<dbReference type="EMBL" id="JH921432">
    <property type="protein sequence ID" value="EKD18901.1"/>
    <property type="molecule type" value="Genomic_DNA"/>
</dbReference>
<reference evidence="3 4" key="1">
    <citation type="journal article" date="2012" name="BMC Genomics">
        <title>Sequencing the genome of Marssonina brunnea reveals fungus-poplar co-evolution.</title>
        <authorList>
            <person name="Zhu S."/>
            <person name="Cao Y.-Z."/>
            <person name="Jiang C."/>
            <person name="Tan B.-Y."/>
            <person name="Wang Z."/>
            <person name="Feng S."/>
            <person name="Zhang L."/>
            <person name="Su X.-H."/>
            <person name="Brejova B."/>
            <person name="Vinar T."/>
            <person name="Xu M."/>
            <person name="Wang M.-X."/>
            <person name="Zhang S.-G."/>
            <person name="Huang M.-R."/>
            <person name="Wu R."/>
            <person name="Zhou Y."/>
        </authorList>
    </citation>
    <scope>NUCLEOTIDE SEQUENCE [LARGE SCALE GENOMIC DNA]</scope>
    <source>
        <strain evidence="3 4">MB_m1</strain>
    </source>
</reference>
<dbReference type="OrthoDB" id="5358398at2759"/>
<evidence type="ECO:0000313" key="4">
    <source>
        <dbReference type="Proteomes" id="UP000006753"/>
    </source>
</evidence>
<feature type="domain" description="Luciferase" evidence="2">
    <location>
        <begin position="176"/>
        <end position="250"/>
    </location>
</feature>
<dbReference type="InParanoid" id="K1X0Z8"/>
<evidence type="ECO:0000259" key="2">
    <source>
        <dbReference type="Pfam" id="PF17648"/>
    </source>
</evidence>
<dbReference type="OMA" id="TWTGDYP"/>
<dbReference type="KEGG" id="mbe:MBM_03143"/>
<accession>K1X0Z8</accession>
<evidence type="ECO:0000313" key="3">
    <source>
        <dbReference type="EMBL" id="EKD18901.1"/>
    </source>
</evidence>
<dbReference type="Proteomes" id="UP000006753">
    <property type="component" value="Unassembled WGS sequence"/>
</dbReference>
<dbReference type="HOGENOM" id="CLU_063954_1_0_1"/>
<name>K1X0Z8_MARBU</name>
<dbReference type="AlphaFoldDB" id="K1X0Z8"/>
<evidence type="ECO:0000256" key="1">
    <source>
        <dbReference type="SAM" id="Phobius"/>
    </source>
</evidence>
<dbReference type="Pfam" id="PF17648">
    <property type="entry name" value="Luciferase"/>
    <property type="match status" value="1"/>
</dbReference>
<feature type="transmembrane region" description="Helical" evidence="1">
    <location>
        <begin position="20"/>
        <end position="38"/>
    </location>
</feature>
<dbReference type="InterPro" id="IPR040841">
    <property type="entry name" value="Luciferase_dom"/>
</dbReference>
<proteinExistence type="predicted"/>
<feature type="transmembrane region" description="Helical" evidence="1">
    <location>
        <begin position="50"/>
        <end position="69"/>
    </location>
</feature>
<gene>
    <name evidence="3" type="ORF">MBM_03143</name>
</gene>
<keyword evidence="1" id="KW-0812">Transmembrane</keyword>
<dbReference type="RefSeq" id="XP_007291032.1">
    <property type="nucleotide sequence ID" value="XM_007290970.1"/>
</dbReference>
<dbReference type="eggNOG" id="ENOG502SPCX">
    <property type="taxonomic scope" value="Eukaryota"/>
</dbReference>
<keyword evidence="1" id="KW-0472">Membrane</keyword>
<keyword evidence="1" id="KW-1133">Transmembrane helix</keyword>
<dbReference type="PANTHER" id="PTHR38695:SF1">
    <property type="entry name" value="AMINO ACID PERMEASE_ SLC12A DOMAIN-CONTAINING PROTEIN"/>
    <property type="match status" value="1"/>
</dbReference>
<dbReference type="InterPro" id="IPR048273">
    <property type="entry name" value="Luciferase"/>
</dbReference>